<dbReference type="Gene3D" id="3.40.50.2000">
    <property type="entry name" value="Glycogen Phosphorylase B"/>
    <property type="match status" value="3"/>
</dbReference>
<name>A0AAV8W9Z5_9CUCU</name>
<organism evidence="5 6">
    <name type="scientific">Exocentrus adspersus</name>
    <dbReference type="NCBI Taxonomy" id="1586481"/>
    <lineage>
        <taxon>Eukaryota</taxon>
        <taxon>Metazoa</taxon>
        <taxon>Ecdysozoa</taxon>
        <taxon>Arthropoda</taxon>
        <taxon>Hexapoda</taxon>
        <taxon>Insecta</taxon>
        <taxon>Pterygota</taxon>
        <taxon>Neoptera</taxon>
        <taxon>Endopterygota</taxon>
        <taxon>Coleoptera</taxon>
        <taxon>Polyphaga</taxon>
        <taxon>Cucujiformia</taxon>
        <taxon>Chrysomeloidea</taxon>
        <taxon>Cerambycidae</taxon>
        <taxon>Lamiinae</taxon>
        <taxon>Acanthocinini</taxon>
        <taxon>Exocentrus</taxon>
    </lineage>
</organism>
<keyword evidence="2" id="KW-0328">Glycosyltransferase</keyword>
<evidence type="ECO:0000313" key="5">
    <source>
        <dbReference type="EMBL" id="KAJ8923417.1"/>
    </source>
</evidence>
<dbReference type="FunFam" id="3.40.50.2000:FF:000050">
    <property type="entry name" value="UDP-glucuronosyltransferase"/>
    <property type="match status" value="2"/>
</dbReference>
<dbReference type="PANTHER" id="PTHR48043:SF159">
    <property type="entry name" value="EG:EG0003.4 PROTEIN-RELATED"/>
    <property type="match status" value="1"/>
</dbReference>
<dbReference type="Pfam" id="PF00201">
    <property type="entry name" value="UDPGT"/>
    <property type="match status" value="3"/>
</dbReference>
<accession>A0AAV8W9Z5</accession>
<dbReference type="EMBL" id="JANEYG010000005">
    <property type="protein sequence ID" value="KAJ8923417.1"/>
    <property type="molecule type" value="Genomic_DNA"/>
</dbReference>
<dbReference type="PANTHER" id="PTHR48043">
    <property type="entry name" value="EG:EG0003.4 PROTEIN-RELATED"/>
    <property type="match status" value="1"/>
</dbReference>
<feature type="transmembrane region" description="Helical" evidence="4">
    <location>
        <begin position="1269"/>
        <end position="1296"/>
    </location>
</feature>
<keyword evidence="4" id="KW-1133">Transmembrane helix</keyword>
<sequence>MKDGYKFFLDISKTAERRLTMWNFLQSFNELFGQLTESQLAHPKLQELIHDRKNYFDVVLVEGHFVEFLIIAEIYKCPSILVSSLDVFSKTHSDFGNAVHPVLYPDLGTYWHMPLTFSERVESTIYSLYSSLYMDYIMYPTKREILRKFFNTTITIKELINNVDMLFLTVNPIVQGVRAVGPTTVNIPGVRPMPNEPLPKDLQDYLDSATNGFVYFSLGSNVKSKDLQVESRNAIIEALGELPYKVLWKFEADEDTLSNKPSNVKLIKWAPQIGVLGHSNIKTFVTQGGLQSMEEAIHKEVPCVVIPFFGDQMQNARRMRGKGIAVTVGRHPFINKEELKIAILEVINNPNRLEKMFLFVLLATVSFPTTKCANILAWVPTPSYSHQVAFHEIWKQLSLRGHQVTLITTNPLNDPKLINLTEIDMSCCFPYLTNVAYLAENVTDPWEVKMLVRDILENATGCQILHPTVREIVNGNNGYDVILIEYLSPYLLALGRMYNCPTILFSSMDIEETMHQIAGNPTHPISHPNIFSPYFNPVTLSERIQNTLHYWYNLYSFKFIDVPFYGECIKKYFNVSIGMEDLLNEVSLFFINSHPVIHGVRAVSPTTIFINHQRNSSSGKLVDRSIMEFMDNAKQGFIYFSFGTNVKSSQLSMDSKQTILQALKELNYKVLYKYEADVIPGKPDNILLTKWVPQQEILRHPNIKVFVTQGGRQSTEEAVYAAVPMVVIPYFYDQEHNANLMKARGVAQVVRRHPLVKDKLYSAIKEVFSNSSEELNHSVFLCQRPQSSTRAVSSGNMWPGVFYVLLSFAYSASCGNILVLVPAPFYSHQIAFTQIWKELSLRGHQVTLMTTVPHRDPALINLTEIDTSNAFKIVTDKYQITKTAENVLNMWNWYDIYAQINRDAAEEQLSNPKVQDLIHKSRNYHFDVVFVESYYAEFLAFGKLYNCPTVLTTSVDGHTEFHHAMGNPAHPILHADYATPFHGRLNFRERVVSTIYSLYVSLFETLYVTPGKQRIIDKYFTNMSANLRDLIKDVDMMFLDVNPVIQDARAIGPTTINIGMERNIVPKRPLTKDLKDFMDNATEGFMYFSLGSNVRSKELNPDTITALVEAFREVPYKVVWKFEGDDLPGKPDNVKLVKWAPQQVVLKHPNIKLFITQGGLQSMEEAIYSKVPMVVIPFFFDQFKNARLMEIKQIGKTIGRKPSVNKDELKNAIMEVITDPKYINSVRRLGRLAKDLPLNGLQKAIWWTEYIIRNKGAKHLRNPAADIPFYQYFLLDVISFLVVVTVGIFIFLYVFVKKSVQVVRGVFSGIVIKTKKLE</sequence>
<proteinExistence type="inferred from homology"/>
<dbReference type="PROSITE" id="PS00375">
    <property type="entry name" value="UDPGT"/>
    <property type="match status" value="2"/>
</dbReference>
<evidence type="ECO:0000256" key="3">
    <source>
        <dbReference type="ARBA" id="ARBA00022679"/>
    </source>
</evidence>
<gene>
    <name evidence="5" type="ORF">NQ315_001975</name>
</gene>
<dbReference type="Proteomes" id="UP001159042">
    <property type="component" value="Unassembled WGS sequence"/>
</dbReference>
<dbReference type="InterPro" id="IPR050271">
    <property type="entry name" value="UDP-glycosyltransferase"/>
</dbReference>
<dbReference type="GO" id="GO:0008194">
    <property type="term" value="F:UDP-glycosyltransferase activity"/>
    <property type="evidence" value="ECO:0007669"/>
    <property type="project" value="InterPro"/>
</dbReference>
<keyword evidence="4" id="KW-0472">Membrane</keyword>
<dbReference type="InterPro" id="IPR002213">
    <property type="entry name" value="UDP_glucos_trans"/>
</dbReference>
<protein>
    <recommendedName>
        <fullName evidence="7">UDP-glycosyltransferases domain-containing protein</fullName>
    </recommendedName>
</protein>
<evidence type="ECO:0000256" key="2">
    <source>
        <dbReference type="ARBA" id="ARBA00022676"/>
    </source>
</evidence>
<evidence type="ECO:0000313" key="6">
    <source>
        <dbReference type="Proteomes" id="UP001159042"/>
    </source>
</evidence>
<dbReference type="FunFam" id="3.40.50.2000:FF:000021">
    <property type="entry name" value="UDP-glucuronosyltransferase"/>
    <property type="match status" value="1"/>
</dbReference>
<evidence type="ECO:0000256" key="1">
    <source>
        <dbReference type="ARBA" id="ARBA00009995"/>
    </source>
</evidence>
<dbReference type="InterPro" id="IPR035595">
    <property type="entry name" value="UDP_glycos_trans_CS"/>
</dbReference>
<reference evidence="5 6" key="1">
    <citation type="journal article" date="2023" name="Insect Mol. Biol.">
        <title>Genome sequencing provides insights into the evolution of gene families encoding plant cell wall-degrading enzymes in longhorned beetles.</title>
        <authorList>
            <person name="Shin N.R."/>
            <person name="Okamura Y."/>
            <person name="Kirsch R."/>
            <person name="Pauchet Y."/>
        </authorList>
    </citation>
    <scope>NUCLEOTIDE SEQUENCE [LARGE SCALE GENOMIC DNA]</scope>
    <source>
        <strain evidence="5">EAD_L_NR</strain>
    </source>
</reference>
<evidence type="ECO:0008006" key="7">
    <source>
        <dbReference type="Google" id="ProtNLM"/>
    </source>
</evidence>
<dbReference type="CDD" id="cd03784">
    <property type="entry name" value="GT1_Gtf-like"/>
    <property type="match status" value="3"/>
</dbReference>
<dbReference type="SUPFAM" id="SSF53756">
    <property type="entry name" value="UDP-Glycosyltransferase/glycogen phosphorylase"/>
    <property type="match status" value="3"/>
</dbReference>
<keyword evidence="4" id="KW-0812">Transmembrane</keyword>
<keyword evidence="6" id="KW-1185">Reference proteome</keyword>
<comment type="similarity">
    <text evidence="1">Belongs to the UDP-glycosyltransferase family.</text>
</comment>
<evidence type="ECO:0000256" key="4">
    <source>
        <dbReference type="SAM" id="Phobius"/>
    </source>
</evidence>
<keyword evidence="3" id="KW-0808">Transferase</keyword>
<comment type="caution">
    <text evidence="5">The sequence shown here is derived from an EMBL/GenBank/DDBJ whole genome shotgun (WGS) entry which is preliminary data.</text>
</comment>